<comment type="caution">
    <text evidence="3">The sequence shown here is derived from an EMBL/GenBank/DDBJ whole genome shotgun (WGS) entry which is preliminary data.</text>
</comment>
<feature type="domain" description="Probable zinc-binding" evidence="1">
    <location>
        <begin position="4"/>
        <end position="50"/>
    </location>
</feature>
<dbReference type="InterPro" id="IPR026363">
    <property type="entry name" value="CxxC-x17-CxxC_dom"/>
</dbReference>
<sequence length="109" mass="12515">MALADKTLVCRDCGQEFVFTTGEQEFYLSHGLQNEPSRCPECRASRRKERWGGYNQPRQMYTVTCAGCGVETTVPFEPREGRPVYCKECYAKQKNLVKLSIYPVTNYIS</sequence>
<dbReference type="Pfam" id="PF23477">
    <property type="entry name" value="zf_Tbcl_2"/>
    <property type="match status" value="1"/>
</dbReference>
<accession>X1IS38</accession>
<protein>
    <submittedName>
        <fullName evidence="3">Uncharacterized protein</fullName>
    </submittedName>
</protein>
<organism evidence="3">
    <name type="scientific">marine sediment metagenome</name>
    <dbReference type="NCBI Taxonomy" id="412755"/>
    <lineage>
        <taxon>unclassified sequences</taxon>
        <taxon>metagenomes</taxon>
        <taxon>ecological metagenomes</taxon>
    </lineage>
</organism>
<dbReference type="InterPro" id="IPR025306">
    <property type="entry name" value="Zn-bnd_dom_prob"/>
</dbReference>
<evidence type="ECO:0000259" key="1">
    <source>
        <dbReference type="Pfam" id="PF13451"/>
    </source>
</evidence>
<feature type="domain" description="CxxC-x17-CxxC" evidence="2">
    <location>
        <begin position="58"/>
        <end position="94"/>
    </location>
</feature>
<gene>
    <name evidence="3" type="ORF">S03H2_54718</name>
</gene>
<evidence type="ECO:0000259" key="2">
    <source>
        <dbReference type="Pfam" id="PF23477"/>
    </source>
</evidence>
<name>X1IS38_9ZZZZ</name>
<dbReference type="NCBIfam" id="TIGR04272">
    <property type="entry name" value="cxxc_cxxc_Mbark"/>
    <property type="match status" value="1"/>
</dbReference>
<dbReference type="EMBL" id="BARU01034899">
    <property type="protein sequence ID" value="GAH68919.1"/>
    <property type="molecule type" value="Genomic_DNA"/>
</dbReference>
<proteinExistence type="predicted"/>
<evidence type="ECO:0000313" key="3">
    <source>
        <dbReference type="EMBL" id="GAH68919.1"/>
    </source>
</evidence>
<dbReference type="AlphaFoldDB" id="X1IS38"/>
<reference evidence="3" key="1">
    <citation type="journal article" date="2014" name="Front. Microbiol.">
        <title>High frequency of phylogenetically diverse reductive dehalogenase-homologous genes in deep subseafloor sedimentary metagenomes.</title>
        <authorList>
            <person name="Kawai M."/>
            <person name="Futagami T."/>
            <person name="Toyoda A."/>
            <person name="Takaki Y."/>
            <person name="Nishi S."/>
            <person name="Hori S."/>
            <person name="Arai W."/>
            <person name="Tsubouchi T."/>
            <person name="Morono Y."/>
            <person name="Uchiyama I."/>
            <person name="Ito T."/>
            <person name="Fujiyama A."/>
            <person name="Inagaki F."/>
            <person name="Takami H."/>
        </authorList>
    </citation>
    <scope>NUCLEOTIDE SEQUENCE</scope>
    <source>
        <strain evidence="3">Expedition CK06-06</strain>
    </source>
</reference>
<dbReference type="Pfam" id="PF13451">
    <property type="entry name" value="zf_Tbcl"/>
    <property type="match status" value="1"/>
</dbReference>